<organism evidence="1">
    <name type="scientific">Tanacetum cinerariifolium</name>
    <name type="common">Dalmatian daisy</name>
    <name type="synonym">Chrysanthemum cinerariifolium</name>
    <dbReference type="NCBI Taxonomy" id="118510"/>
    <lineage>
        <taxon>Eukaryota</taxon>
        <taxon>Viridiplantae</taxon>
        <taxon>Streptophyta</taxon>
        <taxon>Embryophyta</taxon>
        <taxon>Tracheophyta</taxon>
        <taxon>Spermatophyta</taxon>
        <taxon>Magnoliopsida</taxon>
        <taxon>eudicotyledons</taxon>
        <taxon>Gunneridae</taxon>
        <taxon>Pentapetalae</taxon>
        <taxon>asterids</taxon>
        <taxon>campanulids</taxon>
        <taxon>Asterales</taxon>
        <taxon>Asteraceae</taxon>
        <taxon>Asteroideae</taxon>
        <taxon>Anthemideae</taxon>
        <taxon>Anthemidinae</taxon>
        <taxon>Tanacetum</taxon>
    </lineage>
</organism>
<dbReference type="AlphaFoldDB" id="A0A699JYR4"/>
<dbReference type="EMBL" id="BKCJ010455908">
    <property type="protein sequence ID" value="GFA61692.1"/>
    <property type="molecule type" value="Genomic_DNA"/>
</dbReference>
<evidence type="ECO:0008006" key="2">
    <source>
        <dbReference type="Google" id="ProtNLM"/>
    </source>
</evidence>
<name>A0A699JYR4_TANCI</name>
<sequence length="318" mass="35851">AKPSSTQSRLLVWVKIHNVPVVAFSETVMESIVVTISLPKGKGNYLESLDVEYEWWPPRCSKCKIFDHVDEGYSSRVKKIYSESLSRETDVQNACIYKKKVSNKATKSKQGLRFYKTKSNLIYRHVSKPSTSFGNTSNLNTKAPSIVSKVVDEAAIEPNVSHKVSMNDPSSSTNENGYFEDDINFDQLRSNIEKLMDENTILELNTNLNKDDVIDTLKSACNINEESTTTKSIHAKVTGVKKGSLLEHFLESRKASKSKINARSNSNESEVEEVCMPNGGFLNDLEDDLDCYDGYEAQVFDLTEQDQAICDRYDIRLN</sequence>
<evidence type="ECO:0000313" key="1">
    <source>
        <dbReference type="EMBL" id="GFA61692.1"/>
    </source>
</evidence>
<protein>
    <recommendedName>
        <fullName evidence="2">DUF4283 domain-containing protein</fullName>
    </recommendedName>
</protein>
<accession>A0A699JYR4</accession>
<proteinExistence type="predicted"/>
<comment type="caution">
    <text evidence="1">The sequence shown here is derived from an EMBL/GenBank/DDBJ whole genome shotgun (WGS) entry which is preliminary data.</text>
</comment>
<gene>
    <name evidence="1" type="ORF">Tci_633664</name>
</gene>
<reference evidence="1" key="1">
    <citation type="journal article" date="2019" name="Sci. Rep.">
        <title>Draft genome of Tanacetum cinerariifolium, the natural source of mosquito coil.</title>
        <authorList>
            <person name="Yamashiro T."/>
            <person name="Shiraishi A."/>
            <person name="Satake H."/>
            <person name="Nakayama K."/>
        </authorList>
    </citation>
    <scope>NUCLEOTIDE SEQUENCE</scope>
</reference>
<feature type="non-terminal residue" evidence="1">
    <location>
        <position position="1"/>
    </location>
</feature>
<feature type="non-terminal residue" evidence="1">
    <location>
        <position position="318"/>
    </location>
</feature>